<dbReference type="Proteomes" id="UP001281761">
    <property type="component" value="Unassembled WGS sequence"/>
</dbReference>
<organism evidence="1 2">
    <name type="scientific">Blattamonas nauphoetae</name>
    <dbReference type="NCBI Taxonomy" id="2049346"/>
    <lineage>
        <taxon>Eukaryota</taxon>
        <taxon>Metamonada</taxon>
        <taxon>Preaxostyla</taxon>
        <taxon>Oxymonadida</taxon>
        <taxon>Blattamonas</taxon>
    </lineage>
</organism>
<accession>A0ABQ9YAK7</accession>
<dbReference type="EMBL" id="JARBJD010000020">
    <property type="protein sequence ID" value="KAK2960744.1"/>
    <property type="molecule type" value="Genomic_DNA"/>
</dbReference>
<proteinExistence type="predicted"/>
<reference evidence="1 2" key="1">
    <citation type="journal article" date="2022" name="bioRxiv">
        <title>Genomics of Preaxostyla Flagellates Illuminates Evolutionary Transitions and the Path Towards Mitochondrial Loss.</title>
        <authorList>
            <person name="Novak L.V.F."/>
            <person name="Treitli S.C."/>
            <person name="Pyrih J."/>
            <person name="Halakuc P."/>
            <person name="Pipaliya S.V."/>
            <person name="Vacek V."/>
            <person name="Brzon O."/>
            <person name="Soukal P."/>
            <person name="Eme L."/>
            <person name="Dacks J.B."/>
            <person name="Karnkowska A."/>
            <person name="Elias M."/>
            <person name="Hampl V."/>
        </authorList>
    </citation>
    <scope>NUCLEOTIDE SEQUENCE [LARGE SCALE GENOMIC DNA]</scope>
    <source>
        <strain evidence="1">NAU3</strain>
        <tissue evidence="1">Gut</tissue>
    </source>
</reference>
<evidence type="ECO:0000313" key="2">
    <source>
        <dbReference type="Proteomes" id="UP001281761"/>
    </source>
</evidence>
<evidence type="ECO:0000313" key="1">
    <source>
        <dbReference type="EMBL" id="KAK2960744.1"/>
    </source>
</evidence>
<name>A0ABQ9YAK7_9EUKA</name>
<comment type="caution">
    <text evidence="1">The sequence shown here is derived from an EMBL/GenBank/DDBJ whole genome shotgun (WGS) entry which is preliminary data.</text>
</comment>
<keyword evidence="2" id="KW-1185">Reference proteome</keyword>
<protein>
    <submittedName>
        <fullName evidence="1">Uncharacterized protein</fullName>
    </submittedName>
</protein>
<sequence length="74" mass="8445">MQRWRGWSKAGCLHDDTFTNEHNAIDVEREESGDGVDVFGAMPVLERTAVDVNEHDEIVIRTRLDGDALPIQYF</sequence>
<gene>
    <name evidence="1" type="ORF">BLNAU_4140</name>
</gene>